<feature type="transmembrane region" description="Helical" evidence="1">
    <location>
        <begin position="223"/>
        <end position="243"/>
    </location>
</feature>
<accession>A0A2A2IGZ6</accession>
<keyword evidence="1" id="KW-1133">Transmembrane helix</keyword>
<name>A0A2A2IGZ6_9BACI</name>
<evidence type="ECO:0000313" key="2">
    <source>
        <dbReference type="EMBL" id="PAV31039.1"/>
    </source>
</evidence>
<evidence type="ECO:0000256" key="1">
    <source>
        <dbReference type="SAM" id="Phobius"/>
    </source>
</evidence>
<dbReference type="OrthoDB" id="2680264at2"/>
<sequence length="325" mass="36338">MKRSMFQSMLKLEIRVLLRSKWLLSLLVLFIGLAFLLYFYGIESAKSTAVPVVTDSGETGGVVFSVGEVDPAYFGLEAVEDTSAVYDEDGNLTQETMSNAYSRSIAMLINLSLWIVPIICLIIGTNSLVADKEEGRFSLYRTYQMSNGYYLISKYMSLCVTLMISLGVSYGIFGLFLYFTGALQDAMMFGVFLALNLLIIFVFSGLAILIGSYAVTRMQGLSLALFAWSFLVFVYEFIIYSIIDFVPYAQKLNILFVLILANPVESIRVWAINNLGANYIFGSQYLILDEWGASGTLNVYFFMSIILIIIISLILSVLVIKRRVA</sequence>
<keyword evidence="1" id="KW-0812">Transmembrane</keyword>
<feature type="transmembrane region" description="Helical" evidence="1">
    <location>
        <begin position="186"/>
        <end position="211"/>
    </location>
</feature>
<feature type="transmembrane region" description="Helical" evidence="1">
    <location>
        <begin position="21"/>
        <end position="41"/>
    </location>
</feature>
<reference evidence="2 3" key="1">
    <citation type="submission" date="2017-08" db="EMBL/GenBank/DDBJ databases">
        <title>Virgibacillus indicus sp. nov. and Virgibacillus profoundi sp. nov, two moderately halophilic bacteria isolated from marine sediment by using the Microfluidic Streak Plate.</title>
        <authorList>
            <person name="Xu B."/>
            <person name="Hu B."/>
            <person name="Wang J."/>
            <person name="Zhu Y."/>
            <person name="Huang L."/>
            <person name="Du W."/>
            <person name="Huang Y."/>
        </authorList>
    </citation>
    <scope>NUCLEOTIDE SEQUENCE [LARGE SCALE GENOMIC DNA]</scope>
    <source>
        <strain evidence="2 3">IO3-P3-H5</strain>
    </source>
</reference>
<comment type="caution">
    <text evidence="2">The sequence shown here is derived from an EMBL/GenBank/DDBJ whole genome shotgun (WGS) entry which is preliminary data.</text>
</comment>
<dbReference type="RefSeq" id="WP_095654370.1">
    <property type="nucleotide sequence ID" value="NZ_NPOA01000002.1"/>
</dbReference>
<feature type="transmembrane region" description="Helical" evidence="1">
    <location>
        <begin position="105"/>
        <end position="130"/>
    </location>
</feature>
<dbReference type="GO" id="GO:0005886">
    <property type="term" value="C:plasma membrane"/>
    <property type="evidence" value="ECO:0007669"/>
    <property type="project" value="UniProtKB-SubCell"/>
</dbReference>
<dbReference type="Proteomes" id="UP000218887">
    <property type="component" value="Unassembled WGS sequence"/>
</dbReference>
<dbReference type="Pfam" id="PF12679">
    <property type="entry name" value="ABC2_membrane_2"/>
    <property type="match status" value="1"/>
</dbReference>
<feature type="transmembrane region" description="Helical" evidence="1">
    <location>
        <begin position="151"/>
        <end position="180"/>
    </location>
</feature>
<organism evidence="2 3">
    <name type="scientific">Virgibacillus profundi</name>
    <dbReference type="NCBI Taxonomy" id="2024555"/>
    <lineage>
        <taxon>Bacteria</taxon>
        <taxon>Bacillati</taxon>
        <taxon>Bacillota</taxon>
        <taxon>Bacilli</taxon>
        <taxon>Bacillales</taxon>
        <taxon>Bacillaceae</taxon>
        <taxon>Virgibacillus</taxon>
    </lineage>
</organism>
<gene>
    <name evidence="2" type="ORF">CIL05_04845</name>
</gene>
<dbReference type="GO" id="GO:0140359">
    <property type="term" value="F:ABC-type transporter activity"/>
    <property type="evidence" value="ECO:0007669"/>
    <property type="project" value="InterPro"/>
</dbReference>
<feature type="transmembrane region" description="Helical" evidence="1">
    <location>
        <begin position="299"/>
        <end position="320"/>
    </location>
</feature>
<dbReference type="AlphaFoldDB" id="A0A2A2IGZ6"/>
<protein>
    <submittedName>
        <fullName evidence="2">Copper ABC transporter permease</fullName>
    </submittedName>
</protein>
<keyword evidence="3" id="KW-1185">Reference proteome</keyword>
<evidence type="ECO:0000313" key="3">
    <source>
        <dbReference type="Proteomes" id="UP000218887"/>
    </source>
</evidence>
<dbReference type="EMBL" id="NPOA01000002">
    <property type="protein sequence ID" value="PAV31039.1"/>
    <property type="molecule type" value="Genomic_DNA"/>
</dbReference>
<proteinExistence type="predicted"/>
<keyword evidence="1" id="KW-0472">Membrane</keyword>